<evidence type="ECO:0000313" key="2">
    <source>
        <dbReference type="Proteomes" id="UP001500307"/>
    </source>
</evidence>
<accession>A0ABP8S717</accession>
<comment type="caution">
    <text evidence="1">The sequence shown here is derived from an EMBL/GenBank/DDBJ whole genome shotgun (WGS) entry which is preliminary data.</text>
</comment>
<gene>
    <name evidence="1" type="ORF">GCM10023176_05920</name>
</gene>
<dbReference type="SUPFAM" id="SSF82607">
    <property type="entry name" value="YbaB-like"/>
    <property type="match status" value="1"/>
</dbReference>
<dbReference type="InterPro" id="IPR004401">
    <property type="entry name" value="YbaB/EbfC"/>
</dbReference>
<keyword evidence="2" id="KW-1185">Reference proteome</keyword>
<evidence type="ECO:0008006" key="3">
    <source>
        <dbReference type="Google" id="ProtNLM"/>
    </source>
</evidence>
<name>A0ABP8S717_9ACTN</name>
<protein>
    <recommendedName>
        <fullName evidence="3">YbaB/EbfC DNA-binding family protein</fullName>
    </recommendedName>
</protein>
<sequence>MTNEPFSAAASLDELLTRTQQALSAMRSRPAEHTDGDAEQLLRAEGTAAGGLVRVVAVQGGRLASVTVDPGLSAQGIEALCAHIVVAANAALADLEAQVSASARADVDALAARLGGQPEQSRRQLEMFGEAMENAAARLVGRTG</sequence>
<organism evidence="1 2">
    <name type="scientific">Micromonospora coerulea</name>
    <dbReference type="NCBI Taxonomy" id="47856"/>
    <lineage>
        <taxon>Bacteria</taxon>
        <taxon>Bacillati</taxon>
        <taxon>Actinomycetota</taxon>
        <taxon>Actinomycetes</taxon>
        <taxon>Micromonosporales</taxon>
        <taxon>Micromonosporaceae</taxon>
        <taxon>Micromonospora</taxon>
    </lineage>
</organism>
<reference evidence="2" key="1">
    <citation type="journal article" date="2019" name="Int. J. Syst. Evol. Microbiol.">
        <title>The Global Catalogue of Microorganisms (GCM) 10K type strain sequencing project: providing services to taxonomists for standard genome sequencing and annotation.</title>
        <authorList>
            <consortium name="The Broad Institute Genomics Platform"/>
            <consortium name="The Broad Institute Genome Sequencing Center for Infectious Disease"/>
            <person name="Wu L."/>
            <person name="Ma J."/>
        </authorList>
    </citation>
    <scope>NUCLEOTIDE SEQUENCE [LARGE SCALE GENOMIC DNA]</scope>
    <source>
        <strain evidence="2">JCM 3175</strain>
    </source>
</reference>
<proteinExistence type="predicted"/>
<dbReference type="Pfam" id="PF02575">
    <property type="entry name" value="YbaB_DNA_bd"/>
    <property type="match status" value="1"/>
</dbReference>
<dbReference type="Proteomes" id="UP001500307">
    <property type="component" value="Unassembled WGS sequence"/>
</dbReference>
<dbReference type="InterPro" id="IPR036894">
    <property type="entry name" value="YbaB-like_sf"/>
</dbReference>
<dbReference type="EMBL" id="BAABGU010000002">
    <property type="protein sequence ID" value="GAA4562975.1"/>
    <property type="molecule type" value="Genomic_DNA"/>
</dbReference>
<evidence type="ECO:0000313" key="1">
    <source>
        <dbReference type="EMBL" id="GAA4562975.1"/>
    </source>
</evidence>
<dbReference type="Gene3D" id="3.30.1310.10">
    <property type="entry name" value="Nucleoid-associated protein YbaB-like domain"/>
    <property type="match status" value="1"/>
</dbReference>
<dbReference type="RefSeq" id="WP_346116125.1">
    <property type="nucleotide sequence ID" value="NZ_BAABGU010000002.1"/>
</dbReference>